<evidence type="ECO:0000256" key="4">
    <source>
        <dbReference type="ARBA" id="ARBA00023015"/>
    </source>
</evidence>
<dbReference type="InterPro" id="IPR036390">
    <property type="entry name" value="WH_DNA-bd_sf"/>
</dbReference>
<feature type="binding site" evidence="7">
    <location>
        <position position="106"/>
    </location>
    <ligand>
        <name>Zn(2+)</name>
        <dbReference type="ChEBI" id="CHEBI:29105"/>
    </ligand>
</feature>
<evidence type="ECO:0000256" key="8">
    <source>
        <dbReference type="PIRSR" id="PIRSR602481-2"/>
    </source>
</evidence>
<dbReference type="Gene3D" id="1.10.10.10">
    <property type="entry name" value="Winged helix-like DNA-binding domain superfamily/Winged helix DNA-binding domain"/>
    <property type="match status" value="1"/>
</dbReference>
<protein>
    <submittedName>
        <fullName evidence="9">Putative ferric uptake regulator, Fur family</fullName>
    </submittedName>
</protein>
<keyword evidence="5" id="KW-0238">DNA-binding</keyword>
<dbReference type="PANTHER" id="PTHR33202">
    <property type="entry name" value="ZINC UPTAKE REGULATION PROTEIN"/>
    <property type="match status" value="1"/>
</dbReference>
<dbReference type="KEGG" id="lfc:LFE_1542"/>
<comment type="similarity">
    <text evidence="1">Belongs to the Fur family.</text>
</comment>
<name>I0IPM5_LEPFC</name>
<dbReference type="Proteomes" id="UP000007382">
    <property type="component" value="Chromosome"/>
</dbReference>
<evidence type="ECO:0000256" key="5">
    <source>
        <dbReference type="ARBA" id="ARBA00023125"/>
    </source>
</evidence>
<dbReference type="GO" id="GO:0045892">
    <property type="term" value="P:negative regulation of DNA-templated transcription"/>
    <property type="evidence" value="ECO:0007669"/>
    <property type="project" value="TreeGrafter"/>
</dbReference>
<evidence type="ECO:0000313" key="10">
    <source>
        <dbReference type="Proteomes" id="UP000007382"/>
    </source>
</evidence>
<dbReference type="AlphaFoldDB" id="I0IPM5"/>
<dbReference type="Gene3D" id="3.30.1490.190">
    <property type="match status" value="1"/>
</dbReference>
<comment type="cofactor">
    <cofactor evidence="8">
        <name>Mn(2+)</name>
        <dbReference type="ChEBI" id="CHEBI:29035"/>
    </cofactor>
    <cofactor evidence="8">
        <name>Fe(2+)</name>
        <dbReference type="ChEBI" id="CHEBI:29033"/>
    </cofactor>
    <text evidence="8">Binds 1 Mn(2+) or Fe(2+) ion per subunit.</text>
</comment>
<dbReference type="OrthoDB" id="8659436at2"/>
<keyword evidence="2" id="KW-0678">Repressor</keyword>
<accession>I0IPM5</accession>
<dbReference type="PATRIC" id="fig|1162668.3.peg.1830"/>
<dbReference type="GO" id="GO:0000976">
    <property type="term" value="F:transcription cis-regulatory region binding"/>
    <property type="evidence" value="ECO:0007669"/>
    <property type="project" value="TreeGrafter"/>
</dbReference>
<dbReference type="RefSeq" id="WP_014449711.1">
    <property type="nucleotide sequence ID" value="NC_017094.1"/>
</dbReference>
<dbReference type="SUPFAM" id="SSF46785">
    <property type="entry name" value="Winged helix' DNA-binding domain"/>
    <property type="match status" value="1"/>
</dbReference>
<keyword evidence="7" id="KW-0479">Metal-binding</keyword>
<dbReference type="eggNOG" id="COG0735">
    <property type="taxonomic scope" value="Bacteria"/>
</dbReference>
<keyword evidence="3 7" id="KW-0862">Zinc</keyword>
<dbReference type="GO" id="GO:1900376">
    <property type="term" value="P:regulation of secondary metabolite biosynthetic process"/>
    <property type="evidence" value="ECO:0007669"/>
    <property type="project" value="TreeGrafter"/>
</dbReference>
<feature type="binding site" evidence="7">
    <location>
        <position position="146"/>
    </location>
    <ligand>
        <name>Zn(2+)</name>
        <dbReference type="ChEBI" id="CHEBI:29105"/>
    </ligand>
</feature>
<dbReference type="GO" id="GO:0003700">
    <property type="term" value="F:DNA-binding transcription factor activity"/>
    <property type="evidence" value="ECO:0007669"/>
    <property type="project" value="InterPro"/>
</dbReference>
<keyword evidence="10" id="KW-1185">Reference proteome</keyword>
<feature type="binding site" evidence="8">
    <location>
        <position position="135"/>
    </location>
    <ligand>
        <name>Fe cation</name>
        <dbReference type="ChEBI" id="CHEBI:24875"/>
    </ligand>
</feature>
<evidence type="ECO:0000256" key="7">
    <source>
        <dbReference type="PIRSR" id="PIRSR602481-1"/>
    </source>
</evidence>
<dbReference type="InterPro" id="IPR036388">
    <property type="entry name" value="WH-like_DNA-bd_sf"/>
</dbReference>
<dbReference type="HOGENOM" id="CLU_096072_3_1_0"/>
<feature type="binding site" evidence="7">
    <location>
        <position position="143"/>
    </location>
    <ligand>
        <name>Zn(2+)</name>
        <dbReference type="ChEBI" id="CHEBI:29105"/>
    </ligand>
</feature>
<evidence type="ECO:0000256" key="3">
    <source>
        <dbReference type="ARBA" id="ARBA00022833"/>
    </source>
</evidence>
<reference evidence="10" key="2">
    <citation type="submission" date="2012-03" db="EMBL/GenBank/DDBJ databases">
        <title>The complete genome sequence of the pioneer microbe on fresh volcanic deposit, Leptospirillum ferrooxidans strain C2-3.</title>
        <authorList>
            <person name="Fujimura R."/>
            <person name="Sato Y."/>
            <person name="Nishizawa T."/>
            <person name="Nanba K."/>
            <person name="Oshima K."/>
            <person name="Hattori M."/>
            <person name="Kamijo T."/>
            <person name="Ohta H."/>
        </authorList>
    </citation>
    <scope>NUCLEOTIDE SEQUENCE [LARGE SCALE GENOMIC DNA]</scope>
    <source>
        <strain evidence="10">C2-3</strain>
    </source>
</reference>
<feature type="binding site" evidence="7">
    <location>
        <position position="103"/>
    </location>
    <ligand>
        <name>Zn(2+)</name>
        <dbReference type="ChEBI" id="CHEBI:29105"/>
    </ligand>
</feature>
<sequence>MGVDGREKRFSYEDMTALLAEKGCRLTEQRDIILKAILSFPLTFSPMDLEKLLMVSDPALGRATIFRAIDLFLEMGILEKIHRESGDDVYLVGSVGHHHHLICRVCGEIRDIDSCPFEEGIHEIMRQAGYSEGYHRIEIEGICGVCKKVSEENPEEHSGRSRAHGGKVRQFH</sequence>
<keyword evidence="4" id="KW-0805">Transcription regulation</keyword>
<dbReference type="CDD" id="cd07153">
    <property type="entry name" value="Fur_like"/>
    <property type="match status" value="1"/>
</dbReference>
<keyword evidence="6" id="KW-0804">Transcription</keyword>
<dbReference type="EMBL" id="AP012342">
    <property type="protein sequence ID" value="BAM07224.1"/>
    <property type="molecule type" value="Genomic_DNA"/>
</dbReference>
<evidence type="ECO:0000256" key="6">
    <source>
        <dbReference type="ARBA" id="ARBA00023163"/>
    </source>
</evidence>
<feature type="binding site" evidence="8">
    <location>
        <position position="97"/>
    </location>
    <ligand>
        <name>Fe cation</name>
        <dbReference type="ChEBI" id="CHEBI:24875"/>
    </ligand>
</feature>
<feature type="binding site" evidence="8">
    <location>
        <position position="118"/>
    </location>
    <ligand>
        <name>Fe cation</name>
        <dbReference type="ChEBI" id="CHEBI:24875"/>
    </ligand>
</feature>
<dbReference type="GO" id="GO:0008270">
    <property type="term" value="F:zinc ion binding"/>
    <property type="evidence" value="ECO:0007669"/>
    <property type="project" value="TreeGrafter"/>
</dbReference>
<reference evidence="9 10" key="1">
    <citation type="journal article" date="2012" name="J. Bacteriol.">
        <title>Complete Genome Sequence of Leptospirillum ferrooxidans Strain C2-3, Isolated from a Fresh Volcanic Ash Deposit on the Island of Miyake, Japan.</title>
        <authorList>
            <person name="Fujimura R."/>
            <person name="Sato Y."/>
            <person name="Nishizawa T."/>
            <person name="Oshima K."/>
            <person name="Kim S.-W."/>
            <person name="Hattori M."/>
            <person name="Kamijo T."/>
            <person name="Ohta H."/>
        </authorList>
    </citation>
    <scope>NUCLEOTIDE SEQUENCE [LARGE SCALE GENOMIC DNA]</scope>
    <source>
        <strain evidence="9 10">C2-3</strain>
    </source>
</reference>
<evidence type="ECO:0000313" key="9">
    <source>
        <dbReference type="EMBL" id="BAM07224.1"/>
    </source>
</evidence>
<gene>
    <name evidence="9" type="ordered locus">LFE_1542</name>
</gene>
<dbReference type="STRING" id="1162668.LFE_1542"/>
<dbReference type="PANTHER" id="PTHR33202:SF7">
    <property type="entry name" value="FERRIC UPTAKE REGULATION PROTEIN"/>
    <property type="match status" value="1"/>
</dbReference>
<dbReference type="InterPro" id="IPR043135">
    <property type="entry name" value="Fur_C"/>
</dbReference>
<dbReference type="Pfam" id="PF01475">
    <property type="entry name" value="FUR"/>
    <property type="match status" value="1"/>
</dbReference>
<dbReference type="InterPro" id="IPR002481">
    <property type="entry name" value="FUR"/>
</dbReference>
<keyword evidence="8" id="KW-0408">Iron</keyword>
<proteinExistence type="inferred from homology"/>
<evidence type="ECO:0000256" key="2">
    <source>
        <dbReference type="ARBA" id="ARBA00022491"/>
    </source>
</evidence>
<evidence type="ECO:0000256" key="1">
    <source>
        <dbReference type="ARBA" id="ARBA00007957"/>
    </source>
</evidence>
<comment type="cofactor">
    <cofactor evidence="7">
        <name>Zn(2+)</name>
        <dbReference type="ChEBI" id="CHEBI:29105"/>
    </cofactor>
    <text evidence="7">Binds 1 zinc ion per subunit.</text>
</comment>
<organism evidence="9 10">
    <name type="scientific">Leptospirillum ferrooxidans (strain C2-3)</name>
    <dbReference type="NCBI Taxonomy" id="1162668"/>
    <lineage>
        <taxon>Bacteria</taxon>
        <taxon>Pseudomonadati</taxon>
        <taxon>Nitrospirota</taxon>
        <taxon>Nitrospiria</taxon>
        <taxon>Nitrospirales</taxon>
        <taxon>Nitrospiraceae</taxon>
        <taxon>Leptospirillum</taxon>
    </lineage>
</organism>